<comment type="similarity">
    <text evidence="2 11">Belongs to the RNA polymerase beta' chain family.</text>
</comment>
<dbReference type="RefSeq" id="XP_005703600.1">
    <property type="nucleotide sequence ID" value="XM_005703543.1"/>
</dbReference>
<evidence type="ECO:0000256" key="7">
    <source>
        <dbReference type="ARBA" id="ARBA00022833"/>
    </source>
</evidence>
<evidence type="ECO:0000256" key="1">
    <source>
        <dbReference type="ARBA" id="ARBA00004123"/>
    </source>
</evidence>
<accession>M2WT53</accession>
<dbReference type="Gene3D" id="1.10.274.100">
    <property type="entry name" value="RNA polymerase Rpb1, domain 3"/>
    <property type="match status" value="1"/>
</dbReference>
<dbReference type="InterPro" id="IPR000722">
    <property type="entry name" value="RNA_pol_asu"/>
</dbReference>
<feature type="domain" description="RNA polymerase N-terminal" evidence="13">
    <location>
        <begin position="871"/>
        <end position="1210"/>
    </location>
</feature>
<keyword evidence="10" id="KW-0539">Nucleus</keyword>
<dbReference type="GO" id="GO:0003677">
    <property type="term" value="F:DNA binding"/>
    <property type="evidence" value="ECO:0007669"/>
    <property type="project" value="InterPro"/>
</dbReference>
<dbReference type="GO" id="GO:0046872">
    <property type="term" value="F:metal ion binding"/>
    <property type="evidence" value="ECO:0007669"/>
    <property type="project" value="UniProtKB-KW"/>
</dbReference>
<comment type="function">
    <text evidence="11">DNA-dependent RNA polymerase catalyzes the transcription of DNA into RNA using the four ribonucleoside triphosphates as substrates.</text>
</comment>
<dbReference type="Gene3D" id="4.10.860.120">
    <property type="entry name" value="RNA polymerase II, clamp domain"/>
    <property type="match status" value="1"/>
</dbReference>
<sequence>MLWLTGINNYPSSCSIIRLLYRKCSTKNNNCAQQGDIMKLLNKPLKLLFSKIHPDRFAQQPEIASKNQKSLQNLNVMVDMLSHIKEQKEITTKSTTFPSSLESIQLEFYIPAEKSQYQEKENTTTKKQVEREETQVELISVPIVYDPTEREWLHLLGSLIHLFRSCNIATPEQLLRMTRDRPMAVRKDEENSRDMSLGQLLKRDVVGKAYELRIRNKRHSADAMLHDQVAYECKVRTASLNRAHAIKVEIRKDVSPSMAVQGLKRLADCIEQVIVAYGISIRGGVIQLDGGAKVEQDSCGILHLGMCARVSCWQEALMSKTFLSSCWQRNQLQEKFLEMENQLANALGVRLVCGDSLVERAPQEYLKILSNHIQSMRQDNIVLPSLNETSSRLLKEYVSIMFRIEIQFFQEEAEWGILSVPKDATLKEILFYLQERASPFAQTARKKQRERTQIEAVRKSLRLERLKRDDQVVSVSEFRKCCDRLASYSSVLKPILQGLSVVVSDHFKVADNGEIYVPYYFEWKERNNIRKLSVRQIYSPVAFDSLQRPVRGGLYDPALGVLDRSVTKLCATCHLGYADCPGHFGHIELALPVVHPVLFPLLIKVLRAKCWYCHHFRLGTRTKKLFIAKLRFLFCNEWEKAEEVDEIMGMLSSADDQKKQHDRLSEEGEQQNEETLMNDTNLEVEVASGLSSSFSSMESRIESQIKAREEQLCEEAYAVWKSFMKKHSTRKAIQSYSSNCALLRKRTTEEFLASNESLGKCQNCGHSSVVIRREESKVFRILKKSQESEQVDILVSQSRKEETSHIERDSSYQETHSVNKKLISTIELEQQLSRLYQIEMECIQVLWEMDAINQTNDSEQQQNNNNETVDSVFFIRCLAVSPCRFRPPATFSEGEQLLVMEHPQNVFLTRILQINQQLIQLKEQQESSSILSPIQQMIALQHAVNQLYDCSRGGVGANAGTTTGTGIRQQLEHKEGLFRMYMMGKRVNHSARSVISPDPFLETCEVGVPESFAMKLTFPEPINFYNIEYLRKAIIRGSTEYPGATGIEDRMGNVIDFLRAPEHQRKAQAMSLKSSHPMNLDMIDRSAADASASIHKAMNHNAIIRVYRHMKNGDLVLFNRQPSLHRVSILAHKVRILPGERTIRMHYANCQSYNADFDGDEMNLHFPQDYVAQSEAFNLLLTDRHYISPTNGNPLRGLIQDHILGGVLLTSIDTFLRLDEFQQLLYGAIERTMESVDNKTVAIPTPAIVFPVPLWTGKQVISTILLFLIGSRPPFYLQSNNKLKWEMVGDDDQVIVHRGHLLRGVLDKSQFGASAHGLVHSFYEIYGAIDAGRLLSALGRLFTLFLRIHGHTTGVDDLLLTTIAEMKRKEWQQYCEMSFVFLATEQWIEKLMERGLLSEESLSILLGTGDWKSKLKGSELNYSQLLLLYGRILGNMESDVTSRAEMESLLDEIVKKQVSKVTSEVIKSCISDREGVVKKFPHNGFLLMTSSGAKGSLVNTAQISCQLGQTELEGKRVPRSLSGATLPCYPSFDPCPQSGGFIASRFLTGIRPDEYFYHCMAGRDGLVDTAVKTARSGYLQRCLVKGLEDLYVGYDYTVRQSENQAVIQFLYGEDGLDPCRTAWLSKPSCFQWHAWNIEALQSTLYSQHRSYQTVDYALSPKFQHSLHQFMKECGESLPQNRTKEQFQSFMESRYRNAFISPGEAVGVIAAQGVGEPSTQMTLNTFHFAGMGAAHVTLGIPRLRELLMTASKQPKTPLMTIPFLSSTDKKGIQLLHNRFHRLVLKDFLEGISIEDKGNRAQGRLVMIELHLVPPHYYATHLGISAKELFHTIETHFLAMLHARIQKECKQVSETKKAIMPLQSLSMHWDSDGMELDKPSLQEERDIEKEGNKKKGKFSMNTSAEMEEVNGDDKDEEEEEDLSWNEEDGTIGEKRDRQQRDVTSYEEEEEEEEQEEEEEKEEEEEEYSRSDIRKVNQSSTQEPINFEEKKKITFDREQYRRAKIPLMIPFTSWGRLMLFELVESVAQQACVQNIPGIQRCSLITPSEDSQDWKLEVQGSNLAAIWEYGYDYLDLNHIQTNDVYAMLMHYGVESARETLRIELAKVFGAYGIPVDSRHLALISDVMTCQGDYQPFNRRGMEKRCCSTIQKASFETTMKFILDAAFHQQTDNIHSPSSRLAVGRTVGYGTGEGIFTLRQRLPVA</sequence>
<evidence type="ECO:0000256" key="5">
    <source>
        <dbReference type="ARBA" id="ARBA00022695"/>
    </source>
</evidence>
<dbReference type="Gene3D" id="3.30.1490.180">
    <property type="entry name" value="RNA polymerase ii"/>
    <property type="match status" value="1"/>
</dbReference>
<evidence type="ECO:0000259" key="13">
    <source>
        <dbReference type="SMART" id="SM00663"/>
    </source>
</evidence>
<name>M2WT53_GALSU</name>
<evidence type="ECO:0000256" key="8">
    <source>
        <dbReference type="ARBA" id="ARBA00022842"/>
    </source>
</evidence>
<dbReference type="GO" id="GO:0005736">
    <property type="term" value="C:RNA polymerase I complex"/>
    <property type="evidence" value="ECO:0007669"/>
    <property type="project" value="TreeGrafter"/>
</dbReference>
<dbReference type="InterPro" id="IPR028031">
    <property type="entry name" value="DUF4460"/>
</dbReference>
<evidence type="ECO:0000256" key="6">
    <source>
        <dbReference type="ARBA" id="ARBA00022723"/>
    </source>
</evidence>
<dbReference type="InterPro" id="IPR006592">
    <property type="entry name" value="RNA_pol_N"/>
</dbReference>
<evidence type="ECO:0000256" key="4">
    <source>
        <dbReference type="ARBA" id="ARBA00022679"/>
    </source>
</evidence>
<feature type="compositionally biased region" description="Basic and acidic residues" evidence="12">
    <location>
        <begin position="1868"/>
        <end position="1891"/>
    </location>
</feature>
<dbReference type="InterPro" id="IPR044893">
    <property type="entry name" value="RNA_pol_Rpb1_clamp_domain"/>
</dbReference>
<dbReference type="InterPro" id="IPR042102">
    <property type="entry name" value="RNA_pol_Rpb1_3_sf"/>
</dbReference>
<keyword evidence="5 11" id="KW-0548">Nucleotidyltransferase</keyword>
<dbReference type="Pfam" id="PF04998">
    <property type="entry name" value="RNA_pol_Rpb1_5"/>
    <property type="match status" value="1"/>
</dbReference>
<keyword evidence="9 11" id="KW-0804">Transcription</keyword>
<protein>
    <recommendedName>
        <fullName evidence="11">DNA-directed RNA polymerase subunit</fullName>
        <ecNumber evidence="11">2.7.7.6</ecNumber>
    </recommendedName>
</protein>
<dbReference type="InterPro" id="IPR007081">
    <property type="entry name" value="RNA_pol_Rpb1_5"/>
</dbReference>
<dbReference type="Pfam" id="PF04997">
    <property type="entry name" value="RNA_pol_Rpb1_1"/>
    <property type="match status" value="1"/>
</dbReference>
<gene>
    <name evidence="14" type="ORF">Gasu_53010</name>
</gene>
<dbReference type="Pfam" id="PF14687">
    <property type="entry name" value="DUF4460"/>
    <property type="match status" value="1"/>
</dbReference>
<dbReference type="InterPro" id="IPR007080">
    <property type="entry name" value="RNA_pol_Rpb1_1"/>
</dbReference>
<dbReference type="GO" id="GO:0006351">
    <property type="term" value="P:DNA-templated transcription"/>
    <property type="evidence" value="ECO:0007669"/>
    <property type="project" value="InterPro"/>
</dbReference>
<dbReference type="STRING" id="130081.M2WT53"/>
<dbReference type="InterPro" id="IPR007083">
    <property type="entry name" value="RNA_pol_Rpb1_4"/>
</dbReference>
<evidence type="ECO:0000256" key="2">
    <source>
        <dbReference type="ARBA" id="ARBA00006460"/>
    </source>
</evidence>
<dbReference type="EMBL" id="KB454537">
    <property type="protein sequence ID" value="EME27080.1"/>
    <property type="molecule type" value="Genomic_DNA"/>
</dbReference>
<organism evidence="14 15">
    <name type="scientific">Galdieria sulphuraria</name>
    <name type="common">Red alga</name>
    <dbReference type="NCBI Taxonomy" id="130081"/>
    <lineage>
        <taxon>Eukaryota</taxon>
        <taxon>Rhodophyta</taxon>
        <taxon>Bangiophyceae</taxon>
        <taxon>Galdieriales</taxon>
        <taxon>Galdieriaceae</taxon>
        <taxon>Galdieria</taxon>
    </lineage>
</organism>
<evidence type="ECO:0000256" key="3">
    <source>
        <dbReference type="ARBA" id="ARBA00022478"/>
    </source>
</evidence>
<dbReference type="SUPFAM" id="SSF64484">
    <property type="entry name" value="beta and beta-prime subunits of DNA dependent RNA-polymerase"/>
    <property type="match status" value="1"/>
</dbReference>
<dbReference type="eggNOG" id="KOG0262">
    <property type="taxonomic scope" value="Eukaryota"/>
</dbReference>
<keyword evidence="4 11" id="KW-0808">Transferase</keyword>
<keyword evidence="15" id="KW-1185">Reference proteome</keyword>
<dbReference type="Gene3D" id="2.40.40.20">
    <property type="match status" value="1"/>
</dbReference>
<dbReference type="Proteomes" id="UP000030680">
    <property type="component" value="Unassembled WGS sequence"/>
</dbReference>
<dbReference type="GO" id="GO:0003899">
    <property type="term" value="F:DNA-directed RNA polymerase activity"/>
    <property type="evidence" value="ECO:0007669"/>
    <property type="project" value="UniProtKB-EC"/>
</dbReference>
<keyword evidence="8" id="KW-0460">Magnesium</keyword>
<dbReference type="EC" id="2.7.7.6" evidence="11"/>
<dbReference type="Pfam" id="PF00623">
    <property type="entry name" value="RNA_pol_Rpb1_2"/>
    <property type="match status" value="1"/>
</dbReference>
<dbReference type="FunFam" id="2.40.40.20:FF:000019">
    <property type="entry name" value="DNA-directed RNA polymerase II subunit RPB1"/>
    <property type="match status" value="1"/>
</dbReference>
<feature type="compositionally biased region" description="Basic and acidic residues" evidence="12">
    <location>
        <begin position="1929"/>
        <end position="1938"/>
    </location>
</feature>
<dbReference type="Gene3D" id="6.10.250.2940">
    <property type="match status" value="1"/>
</dbReference>
<reference evidence="15" key="1">
    <citation type="journal article" date="2013" name="Science">
        <title>Gene transfer from bacteria and archaea facilitated evolution of an extremophilic eukaryote.</title>
        <authorList>
            <person name="Schonknecht G."/>
            <person name="Chen W.H."/>
            <person name="Ternes C.M."/>
            <person name="Barbier G.G."/>
            <person name="Shrestha R.P."/>
            <person name="Stanke M."/>
            <person name="Brautigam A."/>
            <person name="Baker B.J."/>
            <person name="Banfield J.F."/>
            <person name="Garavito R.M."/>
            <person name="Carr K."/>
            <person name="Wilkerson C."/>
            <person name="Rensing S.A."/>
            <person name="Gagneul D."/>
            <person name="Dickenson N.E."/>
            <person name="Oesterhelt C."/>
            <person name="Lercher M.J."/>
            <person name="Weber A.P."/>
        </authorList>
    </citation>
    <scope>NUCLEOTIDE SEQUENCE [LARGE SCALE GENOMIC DNA]</scope>
    <source>
        <strain evidence="15">074W</strain>
    </source>
</reference>
<keyword evidence="7" id="KW-0862">Zinc</keyword>
<dbReference type="Gramene" id="EME27080">
    <property type="protein sequence ID" value="EME27080"/>
    <property type="gene ID" value="Gasu_53010"/>
</dbReference>
<evidence type="ECO:0000256" key="10">
    <source>
        <dbReference type="ARBA" id="ARBA00023242"/>
    </source>
</evidence>
<comment type="catalytic activity">
    <reaction evidence="11">
        <text>RNA(n) + a ribonucleoside 5'-triphosphate = RNA(n+1) + diphosphate</text>
        <dbReference type="Rhea" id="RHEA:21248"/>
        <dbReference type="Rhea" id="RHEA-COMP:14527"/>
        <dbReference type="Rhea" id="RHEA-COMP:17342"/>
        <dbReference type="ChEBI" id="CHEBI:33019"/>
        <dbReference type="ChEBI" id="CHEBI:61557"/>
        <dbReference type="ChEBI" id="CHEBI:140395"/>
        <dbReference type="EC" id="2.7.7.6"/>
    </reaction>
</comment>
<feature type="region of interest" description="Disordered" evidence="12">
    <location>
        <begin position="1868"/>
        <end position="1986"/>
    </location>
</feature>
<dbReference type="CDD" id="cd02735">
    <property type="entry name" value="RNAP_I_Rpa1_C"/>
    <property type="match status" value="1"/>
</dbReference>
<evidence type="ECO:0000313" key="15">
    <source>
        <dbReference type="Proteomes" id="UP000030680"/>
    </source>
</evidence>
<dbReference type="Gene3D" id="1.10.150.390">
    <property type="match status" value="1"/>
</dbReference>
<dbReference type="KEGG" id="gsl:Gasu_53010"/>
<evidence type="ECO:0000256" key="12">
    <source>
        <dbReference type="SAM" id="MobiDB-lite"/>
    </source>
</evidence>
<keyword evidence="6" id="KW-0479">Metal-binding</keyword>
<dbReference type="Gene3D" id="3.30.70.2850">
    <property type="match status" value="1"/>
</dbReference>
<dbReference type="Gene3D" id="1.10.132.30">
    <property type="match status" value="1"/>
</dbReference>
<feature type="compositionally biased region" description="Acidic residues" evidence="12">
    <location>
        <begin position="1942"/>
        <end position="1964"/>
    </location>
</feature>
<dbReference type="Gene3D" id="6.20.50.80">
    <property type="match status" value="1"/>
</dbReference>
<dbReference type="InterPro" id="IPR038120">
    <property type="entry name" value="Rpb1_funnel_sf"/>
</dbReference>
<dbReference type="Pfam" id="PF04983">
    <property type="entry name" value="RNA_pol_Rpb1_3"/>
    <property type="match status" value="1"/>
</dbReference>
<evidence type="ECO:0000256" key="9">
    <source>
        <dbReference type="ARBA" id="ARBA00023163"/>
    </source>
</evidence>
<evidence type="ECO:0000313" key="14">
    <source>
        <dbReference type="EMBL" id="EME27080.1"/>
    </source>
</evidence>
<dbReference type="PANTHER" id="PTHR19376">
    <property type="entry name" value="DNA-DIRECTED RNA POLYMERASE"/>
    <property type="match status" value="1"/>
</dbReference>
<proteinExistence type="inferred from homology"/>
<dbReference type="GeneID" id="17086013"/>
<comment type="subcellular location">
    <subcellularLocation>
        <location evidence="1">Nucleus</location>
    </subcellularLocation>
</comment>
<dbReference type="InterPro" id="IPR007066">
    <property type="entry name" value="RNA_pol_Rpb1_3"/>
</dbReference>
<feature type="compositionally biased region" description="Acidic residues" evidence="12">
    <location>
        <begin position="1903"/>
        <end position="1928"/>
    </location>
</feature>
<dbReference type="SMART" id="SM00663">
    <property type="entry name" value="RPOLA_N"/>
    <property type="match status" value="1"/>
</dbReference>
<dbReference type="InterPro" id="IPR015699">
    <property type="entry name" value="DNA-dir_RNA_pol1_lsu_N"/>
</dbReference>
<dbReference type="OrthoDB" id="270392at2759"/>
<evidence type="ECO:0000256" key="11">
    <source>
        <dbReference type="RuleBase" id="RU004279"/>
    </source>
</evidence>
<dbReference type="CDD" id="cd01435">
    <property type="entry name" value="RNAP_I_RPA1_N"/>
    <property type="match status" value="1"/>
</dbReference>
<dbReference type="OMA" id="CMGVSAN"/>
<dbReference type="InterPro" id="IPR047107">
    <property type="entry name" value="DNA-dir_RNA_pol1_lsu_C"/>
</dbReference>
<dbReference type="InterPro" id="IPR045867">
    <property type="entry name" value="DNA-dir_RpoC_beta_prime"/>
</dbReference>
<dbReference type="PANTHER" id="PTHR19376:SF11">
    <property type="entry name" value="DNA-DIRECTED RNA POLYMERASE I SUBUNIT RPA1"/>
    <property type="match status" value="1"/>
</dbReference>
<keyword evidence="3 11" id="KW-0240">DNA-directed RNA polymerase</keyword>
<dbReference type="Pfam" id="PF05000">
    <property type="entry name" value="RNA_pol_Rpb1_4"/>
    <property type="match status" value="1"/>
</dbReference>